<dbReference type="PANTHER" id="PTHR42905">
    <property type="entry name" value="PHOSPHOENOLPYRUVATE CARBOXYLASE"/>
    <property type="match status" value="1"/>
</dbReference>
<sequence length="282" mass="30375">MSGKSQQEKAQTLLSLHTNGRLLLLPNIWNPIGARILQAKGYTAVATASAAISAALGYEDGEKIKLSTLLDILRRIANSVDVPVTADIEAGFADSIPELKETIQQVIASGVVGINIEDSLEDGSLRSVAEECERITAVRETSNSQGVHLLINARVDSFLSGEAQSKEEKIEDAIMRAGAYVEAGADCIYPIGPGDKETVIRLRQHISAPINILASPSATPLKTLQDIGINRVSFGPFVFRSCLSKFVDIVDALHDLGSYDCFAQGMMSGPDTNRFLNHEPER</sequence>
<proteinExistence type="predicted"/>
<dbReference type="CDD" id="cd00377">
    <property type="entry name" value="ICL_PEPM"/>
    <property type="match status" value="1"/>
</dbReference>
<accession>A0A3B0V4P3</accession>
<protein>
    <submittedName>
        <fullName evidence="1">Probable carboxyvinyl-carboxyphosphonate phosphorylmutase</fullName>
        <ecNumber evidence="1">2.7.8.23</ecNumber>
    </submittedName>
</protein>
<evidence type="ECO:0000313" key="1">
    <source>
        <dbReference type="EMBL" id="VAW31819.1"/>
    </source>
</evidence>
<dbReference type="EC" id="2.7.8.23" evidence="1"/>
<gene>
    <name evidence="1" type="ORF">MNBD_CHLOROFLEXI01-4887</name>
</gene>
<reference evidence="1" key="1">
    <citation type="submission" date="2018-06" db="EMBL/GenBank/DDBJ databases">
        <authorList>
            <person name="Zhirakovskaya E."/>
        </authorList>
    </citation>
    <scope>NUCLEOTIDE SEQUENCE</scope>
</reference>
<name>A0A3B0V4P3_9ZZZZ</name>
<dbReference type="Pfam" id="PF13714">
    <property type="entry name" value="PEP_mutase"/>
    <property type="match status" value="1"/>
</dbReference>
<dbReference type="InterPro" id="IPR040442">
    <property type="entry name" value="Pyrv_kinase-like_dom_sf"/>
</dbReference>
<keyword evidence="1" id="KW-0808">Transferase</keyword>
<dbReference type="InterPro" id="IPR015813">
    <property type="entry name" value="Pyrv/PenolPyrv_kinase-like_dom"/>
</dbReference>
<dbReference type="GO" id="GO:0008807">
    <property type="term" value="F:carboxyvinyl-carboxyphosphonate phosphorylmutase activity"/>
    <property type="evidence" value="ECO:0007669"/>
    <property type="project" value="UniProtKB-EC"/>
</dbReference>
<dbReference type="InterPro" id="IPR039556">
    <property type="entry name" value="ICL/PEPM"/>
</dbReference>
<dbReference type="EMBL" id="UOEU01000291">
    <property type="protein sequence ID" value="VAW31819.1"/>
    <property type="molecule type" value="Genomic_DNA"/>
</dbReference>
<dbReference type="PANTHER" id="PTHR42905:SF16">
    <property type="entry name" value="CARBOXYPHOSPHONOENOLPYRUVATE PHOSPHONOMUTASE-LIKE PROTEIN (AFU_ORTHOLOGUE AFUA_5G07230)"/>
    <property type="match status" value="1"/>
</dbReference>
<dbReference type="AlphaFoldDB" id="A0A3B0V4P3"/>
<dbReference type="SUPFAM" id="SSF51621">
    <property type="entry name" value="Phosphoenolpyruvate/pyruvate domain"/>
    <property type="match status" value="1"/>
</dbReference>
<dbReference type="Gene3D" id="3.20.20.60">
    <property type="entry name" value="Phosphoenolpyruvate-binding domains"/>
    <property type="match status" value="1"/>
</dbReference>
<organism evidence="1">
    <name type="scientific">hydrothermal vent metagenome</name>
    <dbReference type="NCBI Taxonomy" id="652676"/>
    <lineage>
        <taxon>unclassified sequences</taxon>
        <taxon>metagenomes</taxon>
        <taxon>ecological metagenomes</taxon>
    </lineage>
</organism>